<protein>
    <submittedName>
        <fullName evidence="1">Uncharacterized protein</fullName>
    </submittedName>
</protein>
<sequence length="122" mass="13194">MNLLTFPFPRGAGTIHVQIPVSSVGLARVQMLLNDPELHELDFSIQGLTISQGLISPVLANLFDLEPEARFQCLLHLKGSEPGIFSITATVFEAGYEAHAITSLPLQCKLDAQGQVLNVSLI</sequence>
<gene>
    <name evidence="1" type="ORF">DC3_02020</name>
</gene>
<dbReference type="OrthoDB" id="9842479at2"/>
<accession>A0A511MWL9</accession>
<keyword evidence="2" id="KW-1185">Reference proteome</keyword>
<dbReference type="EMBL" id="BJXB01000001">
    <property type="protein sequence ID" value="GEM44567.1"/>
    <property type="molecule type" value="Genomic_DNA"/>
</dbReference>
<comment type="caution">
    <text evidence="1">The sequence shown here is derived from an EMBL/GenBank/DDBJ whole genome shotgun (WGS) entry which is preliminary data.</text>
</comment>
<dbReference type="Proteomes" id="UP000321306">
    <property type="component" value="Unassembled WGS sequence"/>
</dbReference>
<evidence type="ECO:0000313" key="1">
    <source>
        <dbReference type="EMBL" id="GEM44567.1"/>
    </source>
</evidence>
<dbReference type="AlphaFoldDB" id="A0A511MWL9"/>
<proteinExistence type="predicted"/>
<name>A0A511MWL9_DEIC1</name>
<organism evidence="1 2">
    <name type="scientific">Deinococcus cellulosilyticus (strain DSM 18568 / NBRC 106333 / KACC 11606 / 5516J-15)</name>
    <dbReference type="NCBI Taxonomy" id="1223518"/>
    <lineage>
        <taxon>Bacteria</taxon>
        <taxon>Thermotogati</taxon>
        <taxon>Deinococcota</taxon>
        <taxon>Deinococci</taxon>
        <taxon>Deinococcales</taxon>
        <taxon>Deinococcaceae</taxon>
        <taxon>Deinococcus</taxon>
    </lineage>
</organism>
<dbReference type="RefSeq" id="WP_146881720.1">
    <property type="nucleotide sequence ID" value="NZ_BJXB01000001.1"/>
</dbReference>
<evidence type="ECO:0000313" key="2">
    <source>
        <dbReference type="Proteomes" id="UP000321306"/>
    </source>
</evidence>
<reference evidence="1 2" key="1">
    <citation type="submission" date="2019-07" db="EMBL/GenBank/DDBJ databases">
        <title>Whole genome shotgun sequence of Deinococcus cellulosilyticus NBRC 106333.</title>
        <authorList>
            <person name="Hosoyama A."/>
            <person name="Uohara A."/>
            <person name="Ohji S."/>
            <person name="Ichikawa N."/>
        </authorList>
    </citation>
    <scope>NUCLEOTIDE SEQUENCE [LARGE SCALE GENOMIC DNA]</scope>
    <source>
        <strain evidence="1 2">NBRC 106333</strain>
    </source>
</reference>